<evidence type="ECO:0000313" key="6">
    <source>
        <dbReference type="EnsemblMetazoa" id="Aqu2.1.01697_001"/>
    </source>
</evidence>
<accession>A0A1X7SHW9</accession>
<evidence type="ECO:0000256" key="1">
    <source>
        <dbReference type="ARBA" id="ARBA00022536"/>
    </source>
</evidence>
<evidence type="ECO:0000256" key="2">
    <source>
        <dbReference type="ARBA" id="ARBA00022737"/>
    </source>
</evidence>
<dbReference type="InterPro" id="IPR000742">
    <property type="entry name" value="EGF"/>
</dbReference>
<protein>
    <recommendedName>
        <fullName evidence="7">EGF-like domain-containing protein</fullName>
    </recommendedName>
</protein>
<dbReference type="GO" id="GO:0005509">
    <property type="term" value="F:calcium ion binding"/>
    <property type="evidence" value="ECO:0007669"/>
    <property type="project" value="InterPro"/>
</dbReference>
<evidence type="ECO:0000259" key="5">
    <source>
        <dbReference type="SMART" id="SM00181"/>
    </source>
</evidence>
<keyword evidence="1" id="KW-0245">EGF-like domain</keyword>
<dbReference type="Pfam" id="PF14670">
    <property type="entry name" value="FXa_inhibition"/>
    <property type="match status" value="1"/>
</dbReference>
<evidence type="ECO:0000256" key="3">
    <source>
        <dbReference type="ARBA" id="ARBA00023157"/>
    </source>
</evidence>
<name>A0A1X7SHW9_AMPQE</name>
<organism evidence="6">
    <name type="scientific">Amphimedon queenslandica</name>
    <name type="common">Sponge</name>
    <dbReference type="NCBI Taxonomy" id="400682"/>
    <lineage>
        <taxon>Eukaryota</taxon>
        <taxon>Metazoa</taxon>
        <taxon>Porifera</taxon>
        <taxon>Demospongiae</taxon>
        <taxon>Heteroscleromorpha</taxon>
        <taxon>Haplosclerida</taxon>
        <taxon>Niphatidae</taxon>
        <taxon>Amphimedon</taxon>
    </lineage>
</organism>
<keyword evidence="2" id="KW-0677">Repeat</keyword>
<keyword evidence="3" id="KW-1015">Disulfide bond</keyword>
<evidence type="ECO:0008006" key="7">
    <source>
        <dbReference type="Google" id="ProtNLM"/>
    </source>
</evidence>
<dbReference type="EnsemblMetazoa" id="Aqu2.1.01697_001">
    <property type="protein sequence ID" value="Aqu2.1.01697_001"/>
    <property type="gene ID" value="Aqu2.1.01697"/>
</dbReference>
<dbReference type="AlphaFoldDB" id="A0A1X7SHW9"/>
<dbReference type="Gene3D" id="2.10.25.10">
    <property type="entry name" value="Laminin"/>
    <property type="match status" value="1"/>
</dbReference>
<sequence>INECAINNESCEQLCINSNGSYWCSCLSGYTLDTNSMNCTGIECSHSLVYCQ</sequence>
<feature type="domain" description="EGF-like calcium-binding" evidence="4">
    <location>
        <begin position="1"/>
        <end position="40"/>
    </location>
</feature>
<reference evidence="6" key="1">
    <citation type="submission" date="2017-05" db="UniProtKB">
        <authorList>
            <consortium name="EnsemblMetazoa"/>
        </authorList>
    </citation>
    <scope>IDENTIFICATION</scope>
</reference>
<proteinExistence type="predicted"/>
<dbReference type="FunFam" id="2.10.25.10:FF:000240">
    <property type="entry name" value="Vitamin K-dependent protein S"/>
    <property type="match status" value="1"/>
</dbReference>
<dbReference type="SMART" id="SM00181">
    <property type="entry name" value="EGF"/>
    <property type="match status" value="1"/>
</dbReference>
<dbReference type="SUPFAM" id="SSF57196">
    <property type="entry name" value="EGF/Laminin"/>
    <property type="match status" value="1"/>
</dbReference>
<dbReference type="InParanoid" id="A0A1X7SHW9"/>
<dbReference type="SMART" id="SM00179">
    <property type="entry name" value="EGF_CA"/>
    <property type="match status" value="1"/>
</dbReference>
<feature type="domain" description="EGF-like" evidence="5">
    <location>
        <begin position="3"/>
        <end position="40"/>
    </location>
</feature>
<evidence type="ECO:0000259" key="4">
    <source>
        <dbReference type="SMART" id="SM00179"/>
    </source>
</evidence>
<dbReference type="InterPro" id="IPR001881">
    <property type="entry name" value="EGF-like_Ca-bd_dom"/>
</dbReference>